<organism evidence="1 2">
    <name type="scientific">Muricoccus pecuniae</name>
    <dbReference type="NCBI Taxonomy" id="693023"/>
    <lineage>
        <taxon>Bacteria</taxon>
        <taxon>Pseudomonadati</taxon>
        <taxon>Pseudomonadota</taxon>
        <taxon>Alphaproteobacteria</taxon>
        <taxon>Acetobacterales</taxon>
        <taxon>Roseomonadaceae</taxon>
        <taxon>Muricoccus</taxon>
    </lineage>
</organism>
<evidence type="ECO:0000313" key="1">
    <source>
        <dbReference type="EMBL" id="MBB5695518.1"/>
    </source>
</evidence>
<protein>
    <submittedName>
        <fullName evidence="1">Uncharacterized protein</fullName>
    </submittedName>
</protein>
<name>A0A840Y326_9PROT</name>
<proteinExistence type="predicted"/>
<dbReference type="AlphaFoldDB" id="A0A840Y326"/>
<dbReference type="EMBL" id="JACIJD010000019">
    <property type="protein sequence ID" value="MBB5695518.1"/>
    <property type="molecule type" value="Genomic_DNA"/>
</dbReference>
<gene>
    <name evidence="1" type="ORF">FHS87_003577</name>
</gene>
<comment type="caution">
    <text evidence="1">The sequence shown here is derived from an EMBL/GenBank/DDBJ whole genome shotgun (WGS) entry which is preliminary data.</text>
</comment>
<reference evidence="1 2" key="1">
    <citation type="submission" date="2020-08" db="EMBL/GenBank/DDBJ databases">
        <title>Genomic Encyclopedia of Type Strains, Phase IV (KMG-IV): sequencing the most valuable type-strain genomes for metagenomic binning, comparative biology and taxonomic classification.</title>
        <authorList>
            <person name="Goeker M."/>
        </authorList>
    </citation>
    <scope>NUCLEOTIDE SEQUENCE [LARGE SCALE GENOMIC DNA]</scope>
    <source>
        <strain evidence="1 2">DSM 25622</strain>
    </source>
</reference>
<dbReference type="Proteomes" id="UP000580654">
    <property type="component" value="Unassembled WGS sequence"/>
</dbReference>
<evidence type="ECO:0000313" key="2">
    <source>
        <dbReference type="Proteomes" id="UP000580654"/>
    </source>
</evidence>
<keyword evidence="2" id="KW-1185">Reference proteome</keyword>
<accession>A0A840Y326</accession>
<sequence>MTKRTKRRTKAAPAGCPFIRLVHVPNALDADGEPRVALELPPSPGAVSRRPALLMFASIAAALTHKRQAESAAVQKRGGRK</sequence>